<feature type="chain" id="PRO_5014623189" description="AMP-activated protein kinase glycogen-binding domain-containing protein" evidence="2">
    <location>
        <begin position="23"/>
        <end position="322"/>
    </location>
</feature>
<dbReference type="AlphaFoldDB" id="A0A2K9PWI6"/>
<evidence type="ECO:0000259" key="3">
    <source>
        <dbReference type="Pfam" id="PF16561"/>
    </source>
</evidence>
<dbReference type="EMBL" id="CP025791">
    <property type="protein sequence ID" value="AUP81426.1"/>
    <property type="molecule type" value="Genomic_DNA"/>
</dbReference>
<protein>
    <recommendedName>
        <fullName evidence="3">AMP-activated protein kinase glycogen-binding domain-containing protein</fullName>
    </recommendedName>
</protein>
<evidence type="ECO:0000256" key="2">
    <source>
        <dbReference type="SAM" id="SignalP"/>
    </source>
</evidence>
<gene>
    <name evidence="4" type="ORF">C1H87_22985</name>
</gene>
<dbReference type="KEGG" id="fek:C1H87_22985"/>
<dbReference type="InterPro" id="IPR014756">
    <property type="entry name" value="Ig_E-set"/>
</dbReference>
<dbReference type="SUPFAM" id="SSF81296">
    <property type="entry name" value="E set domains"/>
    <property type="match status" value="2"/>
</dbReference>
<keyword evidence="5" id="KW-1185">Reference proteome</keyword>
<evidence type="ECO:0000256" key="1">
    <source>
        <dbReference type="ARBA" id="ARBA00010926"/>
    </source>
</evidence>
<feature type="domain" description="AMP-activated protein kinase glycogen-binding" evidence="3">
    <location>
        <begin position="250"/>
        <end position="322"/>
    </location>
</feature>
<dbReference type="CDD" id="cd02859">
    <property type="entry name" value="E_set_AMPKbeta_like_N"/>
    <property type="match status" value="2"/>
</dbReference>
<dbReference type="InterPro" id="IPR050827">
    <property type="entry name" value="CRP1_MDG1_kinase"/>
</dbReference>
<dbReference type="OrthoDB" id="5451596at2"/>
<dbReference type="Pfam" id="PF16561">
    <property type="entry name" value="AMPK1_CBM"/>
    <property type="match status" value="2"/>
</dbReference>
<dbReference type="InterPro" id="IPR013783">
    <property type="entry name" value="Ig-like_fold"/>
</dbReference>
<evidence type="ECO:0000313" key="5">
    <source>
        <dbReference type="Proteomes" id="UP000235826"/>
    </source>
</evidence>
<sequence length="322" mass="37932">MKQIKQHISFLVFTFISLCSFAQNDTFKGYKIEGDTVVFAFDVRDYSKFTQEYTGQIHDFEDFDIENVVVSGEFNLWSRDNWKMNKIDEYNYELRKSLDDFTDEFSWEFKFVINNSYWAEPSKNDPNISKAIKEGRKLRNVYNLKMYTAYPEYNGNASFKLKGYTNAKKVILAGSFNKWNESLFKMNKTHDGWELTLQIKPGVYEYRFIVDGHWMEDPNNSNKVTNEFDEYNSVIDIKKYTAFKLKGYTTAKKVILAGSFNNWDEHDFVMRKMDYGWKYVVPLSGGKHHYKFIVDGVWVVDPNNSVKEYDGNGHVNSVCMVK</sequence>
<feature type="domain" description="AMP-activated protein kinase glycogen-binding" evidence="3">
    <location>
        <begin position="166"/>
        <end position="239"/>
    </location>
</feature>
<dbReference type="PANTHER" id="PTHR10343">
    <property type="entry name" value="5'-AMP-ACTIVATED PROTEIN KINASE , BETA SUBUNIT"/>
    <property type="match status" value="1"/>
</dbReference>
<feature type="signal peptide" evidence="2">
    <location>
        <begin position="1"/>
        <end position="22"/>
    </location>
</feature>
<evidence type="ECO:0000313" key="4">
    <source>
        <dbReference type="EMBL" id="AUP81426.1"/>
    </source>
</evidence>
<accession>A0A2K9PWI6</accession>
<proteinExistence type="inferred from homology"/>
<organism evidence="4 5">
    <name type="scientific">Flavivirga eckloniae</name>
    <dbReference type="NCBI Taxonomy" id="1803846"/>
    <lineage>
        <taxon>Bacteria</taxon>
        <taxon>Pseudomonadati</taxon>
        <taxon>Bacteroidota</taxon>
        <taxon>Flavobacteriia</taxon>
        <taxon>Flavobacteriales</taxon>
        <taxon>Flavobacteriaceae</taxon>
        <taxon>Flavivirga</taxon>
    </lineage>
</organism>
<keyword evidence="2" id="KW-0732">Signal</keyword>
<dbReference type="Gene3D" id="2.60.40.10">
    <property type="entry name" value="Immunoglobulins"/>
    <property type="match status" value="3"/>
</dbReference>
<name>A0A2K9PWI6_9FLAO</name>
<comment type="similarity">
    <text evidence="1">Belongs to the 5'-AMP-activated protein kinase beta subunit family.</text>
</comment>
<dbReference type="InterPro" id="IPR032640">
    <property type="entry name" value="AMPK1_CBM"/>
</dbReference>
<dbReference type="PANTHER" id="PTHR10343:SF84">
    <property type="entry name" value="5'-AMP-ACTIVATED PROTEIN KINASE SUBUNIT BETA-1"/>
    <property type="match status" value="1"/>
</dbReference>
<dbReference type="Proteomes" id="UP000235826">
    <property type="component" value="Chromosome"/>
</dbReference>
<dbReference type="RefSeq" id="WP_102758068.1">
    <property type="nucleotide sequence ID" value="NZ_CP025791.1"/>
</dbReference>
<reference evidence="4 5" key="1">
    <citation type="submission" date="2018-01" db="EMBL/GenBank/DDBJ databases">
        <title>Complete genome sequence of Flavivirga eckloniae ECD14 isolated from seaweed Ecklonia cava.</title>
        <authorList>
            <person name="Lee J.H."/>
            <person name="Baik K.S."/>
            <person name="Seong C.N."/>
        </authorList>
    </citation>
    <scope>NUCLEOTIDE SEQUENCE [LARGE SCALE GENOMIC DNA]</scope>
    <source>
        <strain evidence="4 5">ECD14</strain>
    </source>
</reference>